<protein>
    <submittedName>
        <fullName evidence="2">Competence protein</fullName>
    </submittedName>
</protein>
<dbReference type="AlphaFoldDB" id="A0A0K0FHY8"/>
<evidence type="ECO:0000313" key="2">
    <source>
        <dbReference type="WBParaSite" id="SVE_0850500.1"/>
    </source>
</evidence>
<dbReference type="Gene3D" id="3.90.70.120">
    <property type="match status" value="1"/>
</dbReference>
<proteinExistence type="predicted"/>
<evidence type="ECO:0000313" key="1">
    <source>
        <dbReference type="Proteomes" id="UP000035680"/>
    </source>
</evidence>
<sequence length="147" mass="16893">MALPKLKINQNFEHDFINSKHVIILDEDIIVSYIHNTNGIIYSIAIRNNNQADELVKAMENKKVVLEACTASCLSFTGRGKKVRRNEINFDFVSLSETSNRLVNEHQFLVLIKNERASSIIHHDEAFFLFNPHSMNQYGRYCPNGVL</sequence>
<accession>A0A0K0FHY8</accession>
<dbReference type="STRING" id="75913.A0A0K0FHY8"/>
<reference evidence="1" key="1">
    <citation type="submission" date="2014-07" db="EMBL/GenBank/DDBJ databases">
        <authorList>
            <person name="Martin A.A"/>
            <person name="De Silva N."/>
        </authorList>
    </citation>
    <scope>NUCLEOTIDE SEQUENCE</scope>
</reference>
<name>A0A0K0FHY8_STRVS</name>
<reference evidence="2" key="2">
    <citation type="submission" date="2015-08" db="UniProtKB">
        <authorList>
            <consortium name="WormBaseParasite"/>
        </authorList>
    </citation>
    <scope>IDENTIFICATION</scope>
</reference>
<dbReference type="WBParaSite" id="SVE_0850500.1">
    <property type="protein sequence ID" value="SVE_0850500.1"/>
    <property type="gene ID" value="SVE_0850500"/>
</dbReference>
<dbReference type="Proteomes" id="UP000035680">
    <property type="component" value="Unassembled WGS sequence"/>
</dbReference>
<keyword evidence="1" id="KW-1185">Reference proteome</keyword>
<organism evidence="1 2">
    <name type="scientific">Strongyloides venezuelensis</name>
    <name type="common">Threadworm</name>
    <dbReference type="NCBI Taxonomy" id="75913"/>
    <lineage>
        <taxon>Eukaryota</taxon>
        <taxon>Metazoa</taxon>
        <taxon>Ecdysozoa</taxon>
        <taxon>Nematoda</taxon>
        <taxon>Chromadorea</taxon>
        <taxon>Rhabditida</taxon>
        <taxon>Tylenchina</taxon>
        <taxon>Panagrolaimomorpha</taxon>
        <taxon>Strongyloidoidea</taxon>
        <taxon>Strongyloididae</taxon>
        <taxon>Strongyloides</taxon>
    </lineage>
</organism>